<keyword evidence="2" id="KW-0804">Transcription</keyword>
<accession>A0ABT1QU63</accession>
<feature type="signal peptide" evidence="1">
    <location>
        <begin position="1"/>
        <end position="20"/>
    </location>
</feature>
<sequence length="412" mass="42681">MLARLFAFLALALFALSARAGFNPDQIGTIDSAPGATLLFPHFEVDTSSANGTNTVLTIQNASATAILLNVVLWTDYGLPTDKFLIYLTGYDQETVDLGQVFRRILPRTGSAGQDPTDTISPHGPISQDINFASCNGLLPDVQNGSALSRDIVGAHSGQPSADYFGGLCGSRNLGDGIARGYVTVDTVNNCTRRFPGEAGYFINGGGGDATNQNTMTGDYVIINPVTRRVIADSAVHIQASPTNPLTSGGVNKQTFYGRLIGYTGADNREPLPTAWAGRAAAGRTDVDYWRDPGTVTAPFTCGTAPAGLPSSQRQVALFNDQGAAAGAPGGDLFPFLAGSTSGATLGINAPLGWLFANLNLAAPSGPLGSVRQSWLSLRQIPSGLPAGTGATYVVPGIQLGNAAYGDDPTVP</sequence>
<gene>
    <name evidence="2" type="ORF">NM961_13980</name>
</gene>
<dbReference type="RefSeq" id="WP_255915016.1">
    <property type="nucleotide sequence ID" value="NZ_JANFQO010000012.1"/>
</dbReference>
<keyword evidence="3" id="KW-1185">Reference proteome</keyword>
<protein>
    <submittedName>
        <fullName evidence="2">DNA-directed RNA polymerase</fullName>
    </submittedName>
</protein>
<proteinExistence type="predicted"/>
<dbReference type="GO" id="GO:0000428">
    <property type="term" value="C:DNA-directed RNA polymerase complex"/>
    <property type="evidence" value="ECO:0007669"/>
    <property type="project" value="UniProtKB-KW"/>
</dbReference>
<evidence type="ECO:0000256" key="1">
    <source>
        <dbReference type="SAM" id="SignalP"/>
    </source>
</evidence>
<reference evidence="2" key="1">
    <citation type="submission" date="2022-07" db="EMBL/GenBank/DDBJ databases">
        <title>Tahibacter sp., a new gammaproteobacterium isolated from the silt sample collected at pig farm.</title>
        <authorList>
            <person name="Chen H."/>
        </authorList>
    </citation>
    <scope>NUCLEOTIDE SEQUENCE</scope>
    <source>
        <strain evidence="2">P2K</strain>
    </source>
</reference>
<organism evidence="2 3">
    <name type="scientific">Tahibacter harae</name>
    <dbReference type="NCBI Taxonomy" id="2963937"/>
    <lineage>
        <taxon>Bacteria</taxon>
        <taxon>Pseudomonadati</taxon>
        <taxon>Pseudomonadota</taxon>
        <taxon>Gammaproteobacteria</taxon>
        <taxon>Lysobacterales</taxon>
        <taxon>Rhodanobacteraceae</taxon>
        <taxon>Tahibacter</taxon>
    </lineage>
</organism>
<keyword evidence="1" id="KW-0732">Signal</keyword>
<comment type="caution">
    <text evidence="2">The sequence shown here is derived from an EMBL/GenBank/DDBJ whole genome shotgun (WGS) entry which is preliminary data.</text>
</comment>
<dbReference type="Proteomes" id="UP001165498">
    <property type="component" value="Unassembled WGS sequence"/>
</dbReference>
<name>A0ABT1QU63_9GAMM</name>
<evidence type="ECO:0000313" key="2">
    <source>
        <dbReference type="EMBL" id="MCQ4165826.1"/>
    </source>
</evidence>
<evidence type="ECO:0000313" key="3">
    <source>
        <dbReference type="Proteomes" id="UP001165498"/>
    </source>
</evidence>
<keyword evidence="2" id="KW-0240">DNA-directed RNA polymerase</keyword>
<feature type="chain" id="PRO_5046546456" evidence="1">
    <location>
        <begin position="21"/>
        <end position="412"/>
    </location>
</feature>
<dbReference type="EMBL" id="JANFQO010000012">
    <property type="protein sequence ID" value="MCQ4165826.1"/>
    <property type="molecule type" value="Genomic_DNA"/>
</dbReference>